<dbReference type="AlphaFoldDB" id="A0A2A4MVV0"/>
<dbReference type="Proteomes" id="UP000218172">
    <property type="component" value="Unassembled WGS sequence"/>
</dbReference>
<dbReference type="InterPro" id="IPR025178">
    <property type="entry name" value="Lnb_N"/>
</dbReference>
<feature type="signal peptide" evidence="2">
    <location>
        <begin position="1"/>
        <end position="38"/>
    </location>
</feature>
<feature type="transmembrane region" description="Helical" evidence="1">
    <location>
        <begin position="432"/>
        <end position="456"/>
    </location>
</feature>
<evidence type="ECO:0000259" key="3">
    <source>
        <dbReference type="Pfam" id="PF13387"/>
    </source>
</evidence>
<keyword evidence="2" id="KW-0732">Signal</keyword>
<reference evidence="5" key="1">
    <citation type="submission" date="2017-08" db="EMBL/GenBank/DDBJ databases">
        <title>A dynamic microbial community with high functional redundancy inhabits the cold, oxic subseafloor aquifer.</title>
        <authorList>
            <person name="Tully B.J."/>
            <person name="Wheat C.G."/>
            <person name="Glazer B.T."/>
            <person name="Huber J.A."/>
        </authorList>
    </citation>
    <scope>NUCLEOTIDE SEQUENCE [LARGE SCALE GENOMIC DNA]</scope>
</reference>
<dbReference type="Pfam" id="PF13387">
    <property type="entry name" value="Lnb_N"/>
    <property type="match status" value="1"/>
</dbReference>
<evidence type="ECO:0000313" key="4">
    <source>
        <dbReference type="EMBL" id="PCH63950.1"/>
    </source>
</evidence>
<protein>
    <recommendedName>
        <fullName evidence="3">Lnb N-terminal periplasmic domain-containing protein</fullName>
    </recommendedName>
</protein>
<sequence>MIFIKLTILLFYKRILLLRFLMSATVLLFASTPSLASAAAYPPLEELSTYQMPTDMSRLHFYLITVDVGNQVYDNFGHTALRVVDENTGSDTVFNWGLFDVSSGVVSFSFDFFKGVMNYQLGLSSPQTEIAMYAQQRRTVWQDKINLNNTQKERLYRRLMWNAQSENRVYSYQYFFDNCTTRVRDYLNEALSGKIAEFNTGVTAYSFRDQIQSHYSSVGIVAFSLDVLLNSNIDRKISAWEEMFLPLSLRQRLMAIPSDVAVAGDLQMLLSESQILLEYQPPQKQLNAYAVVAVVLLAPILFLFAMLKKMPISYFTSHSRYGLRMPGFSFRLLAVLAVITSVFSGVYGILMLGSWFASDHLDLHHNLNLLLFWPTDLLGLIVACRWFFAIKPWPLSHSATPFVYYYLIAHLAGMLIYFVIAVLGLSQQWLDGIAYFVVPSFFLYTLLLTLVGFGAIKPRNTLL</sequence>
<dbReference type="EMBL" id="NVQR01000005">
    <property type="protein sequence ID" value="PCH63950.1"/>
    <property type="molecule type" value="Genomic_DNA"/>
</dbReference>
<proteinExistence type="predicted"/>
<feature type="chain" id="PRO_5013354294" description="Lnb N-terminal periplasmic domain-containing protein" evidence="2">
    <location>
        <begin position="39"/>
        <end position="463"/>
    </location>
</feature>
<evidence type="ECO:0000256" key="2">
    <source>
        <dbReference type="SAM" id="SignalP"/>
    </source>
</evidence>
<feature type="domain" description="Lnb N-terminal periplasmic" evidence="3">
    <location>
        <begin position="51"/>
        <end position="193"/>
    </location>
</feature>
<feature type="transmembrane region" description="Helical" evidence="1">
    <location>
        <begin position="328"/>
        <end position="350"/>
    </location>
</feature>
<feature type="transmembrane region" description="Helical" evidence="1">
    <location>
        <begin position="370"/>
        <end position="390"/>
    </location>
</feature>
<feature type="transmembrane region" description="Helical" evidence="1">
    <location>
        <begin position="286"/>
        <end position="307"/>
    </location>
</feature>
<keyword evidence="1" id="KW-1133">Transmembrane helix</keyword>
<gene>
    <name evidence="4" type="ORF">COC19_00375</name>
</gene>
<evidence type="ECO:0000256" key="1">
    <source>
        <dbReference type="SAM" id="Phobius"/>
    </source>
</evidence>
<comment type="caution">
    <text evidence="4">The sequence shown here is derived from an EMBL/GenBank/DDBJ whole genome shotgun (WGS) entry which is preliminary data.</text>
</comment>
<evidence type="ECO:0000313" key="5">
    <source>
        <dbReference type="Proteomes" id="UP000218172"/>
    </source>
</evidence>
<keyword evidence="1" id="KW-0472">Membrane</keyword>
<feature type="transmembrane region" description="Helical" evidence="1">
    <location>
        <begin position="402"/>
        <end position="426"/>
    </location>
</feature>
<accession>A0A2A4MVV0</accession>
<name>A0A2A4MVV0_9GAMM</name>
<organism evidence="4 5">
    <name type="scientific">SAR86 cluster bacterium</name>
    <dbReference type="NCBI Taxonomy" id="2030880"/>
    <lineage>
        <taxon>Bacteria</taxon>
        <taxon>Pseudomonadati</taxon>
        <taxon>Pseudomonadota</taxon>
        <taxon>Gammaproteobacteria</taxon>
        <taxon>SAR86 cluster</taxon>
    </lineage>
</organism>
<keyword evidence="1" id="KW-0812">Transmembrane</keyword>